<proteinExistence type="predicted"/>
<reference evidence="1" key="1">
    <citation type="submission" date="2021-12" db="EMBL/GenBank/DDBJ databases">
        <authorList>
            <person name="Cha I.-T."/>
            <person name="Lee K.-E."/>
            <person name="Park S.-J."/>
        </authorList>
    </citation>
    <scope>NUCLEOTIDE SEQUENCE</scope>
    <source>
        <strain evidence="1">YSM-43</strain>
    </source>
</reference>
<evidence type="ECO:0000313" key="1">
    <source>
        <dbReference type="EMBL" id="UOX32399.1"/>
    </source>
</evidence>
<dbReference type="Proteomes" id="UP000830454">
    <property type="component" value="Chromosome"/>
</dbReference>
<keyword evidence="2" id="KW-1185">Reference proteome</keyword>
<reference evidence="1" key="2">
    <citation type="submission" date="2022-04" db="EMBL/GenBank/DDBJ databases">
        <title>Complete Genome Sequence of Flavobacterium sediminilitoris YSM-43, Isolated from a Tidal Sediment.</title>
        <authorList>
            <person name="Lee P.A."/>
        </authorList>
    </citation>
    <scope>NUCLEOTIDE SEQUENCE</scope>
    <source>
        <strain evidence="1">YSM-43</strain>
    </source>
</reference>
<gene>
    <name evidence="1" type="ORF">LXD69_10075</name>
</gene>
<sequence>MSKSETPRAKKNQVYVANELKFESNKVEEAAAEVQKLQKEATPSITLVNHVAQVTHLYKKERYDKNYKITKGVYPMEFPVAVQETV</sequence>
<dbReference type="EMBL" id="CP090145">
    <property type="protein sequence ID" value="UOX32399.1"/>
    <property type="molecule type" value="Genomic_DNA"/>
</dbReference>
<organism evidence="1 2">
    <name type="scientific">Flavobacterium sediminilitoris</name>
    <dbReference type="NCBI Taxonomy" id="2024526"/>
    <lineage>
        <taxon>Bacteria</taxon>
        <taxon>Pseudomonadati</taxon>
        <taxon>Bacteroidota</taxon>
        <taxon>Flavobacteriia</taxon>
        <taxon>Flavobacteriales</taxon>
        <taxon>Flavobacteriaceae</taxon>
        <taxon>Flavobacterium</taxon>
    </lineage>
</organism>
<evidence type="ECO:0000313" key="2">
    <source>
        <dbReference type="Proteomes" id="UP000830454"/>
    </source>
</evidence>
<accession>A0ABY4HHS9</accession>
<name>A0ABY4HHS9_9FLAO</name>
<protein>
    <submittedName>
        <fullName evidence="1">Uncharacterized protein</fullName>
    </submittedName>
</protein>
<dbReference type="RefSeq" id="WP_246915092.1">
    <property type="nucleotide sequence ID" value="NZ_CP090145.1"/>
</dbReference>